<evidence type="ECO:0000313" key="1">
    <source>
        <dbReference type="EMBL" id="KQH88115.1"/>
    </source>
</evidence>
<dbReference type="EMBL" id="LKHS01000001">
    <property type="protein sequence ID" value="KQH88115.1"/>
    <property type="molecule type" value="Genomic_DNA"/>
</dbReference>
<proteinExistence type="predicted"/>
<protein>
    <submittedName>
        <fullName evidence="1">Uncharacterized protein</fullName>
    </submittedName>
</protein>
<organism evidence="1 2">
    <name type="scientific">Vibrio furnissii</name>
    <dbReference type="NCBI Taxonomy" id="29494"/>
    <lineage>
        <taxon>Bacteria</taxon>
        <taxon>Pseudomonadati</taxon>
        <taxon>Pseudomonadota</taxon>
        <taxon>Gammaproteobacteria</taxon>
        <taxon>Vibrionales</taxon>
        <taxon>Vibrionaceae</taxon>
        <taxon>Vibrio</taxon>
    </lineage>
</organism>
<comment type="caution">
    <text evidence="1">The sequence shown here is derived from an EMBL/GenBank/DDBJ whole genome shotgun (WGS) entry which is preliminary data.</text>
</comment>
<dbReference type="Proteomes" id="UP000051221">
    <property type="component" value="Unassembled WGS sequence"/>
</dbReference>
<dbReference type="AlphaFoldDB" id="A0A0Q2SKK5"/>
<reference evidence="1 2" key="1">
    <citation type="submission" date="2015-08" db="EMBL/GenBank/DDBJ databases">
        <title>Antibacterial properties of a collection of Vibrionaceae strains.</title>
        <authorList>
            <person name="Giubergia S."/>
        </authorList>
    </citation>
    <scope>NUCLEOTIDE SEQUENCE [LARGE SCALE GENOMIC DNA]</scope>
    <source>
        <strain evidence="1 2">S0821</strain>
    </source>
</reference>
<name>A0A0Q2SKK5_VIBFU</name>
<dbReference type="InParanoid" id="A0A0Q2SKK5"/>
<sequence length="187" mass="20258">MVKNLSGLSGLGGAIGGAIAGVSESDRTETFVNAYNENAVHLTDELVAALEKDLNQGGIQVTYKEDDFAKLNNGNDDYSHINSDQQTLLSVWFGPVGYIADGVIDAPYEPWLFVNVRLLDAKTKQVLSQKSYTAGYKALTKGAVFVPCAESYRFNTFETIMDNFPKSIEGLSMCVKAVSAQATKDLL</sequence>
<evidence type="ECO:0000313" key="2">
    <source>
        <dbReference type="Proteomes" id="UP000051221"/>
    </source>
</evidence>
<accession>A0A0Q2SKK5</accession>
<gene>
    <name evidence="1" type="ORF">AMR76_02175</name>
</gene>
<keyword evidence="2" id="KW-1185">Reference proteome</keyword>